<feature type="region of interest" description="Disordered" evidence="1">
    <location>
        <begin position="154"/>
        <end position="189"/>
    </location>
</feature>
<dbReference type="AlphaFoldDB" id="E3FS81"/>
<feature type="compositionally biased region" description="Pro residues" evidence="1">
    <location>
        <begin position="159"/>
        <end position="189"/>
    </location>
</feature>
<dbReference type="RefSeq" id="WP_013375538.1">
    <property type="nucleotide sequence ID" value="NC_014623.1"/>
</dbReference>
<dbReference type="HOGENOM" id="CLU_766652_0_0_7"/>
<dbReference type="Proteomes" id="UP000001351">
    <property type="component" value="Chromosome"/>
</dbReference>
<reference evidence="2 3" key="1">
    <citation type="journal article" date="2011" name="Mol. Biol. Evol.">
        <title>Comparative genomic analysis of fruiting body formation in Myxococcales.</title>
        <authorList>
            <person name="Huntley S."/>
            <person name="Hamann N."/>
            <person name="Wegener-Feldbrugge S."/>
            <person name="Treuner-Lange A."/>
            <person name="Kube M."/>
            <person name="Reinhardt R."/>
            <person name="Klages S."/>
            <person name="Muller R."/>
            <person name="Ronning C.M."/>
            <person name="Nierman W.C."/>
            <person name="Sogaard-Andersen L."/>
        </authorList>
    </citation>
    <scope>NUCLEOTIDE SEQUENCE [LARGE SCALE GENOMIC DNA]</scope>
    <source>
        <strain evidence="2 3">DW4/3-1</strain>
    </source>
</reference>
<proteinExistence type="predicted"/>
<sequence length="365" mass="39084">MRWLETVIRLGQVLTFLMVVSPVGGSAEPWRAVVRVSSEEDRILLERVRGQSSDLPVRLLVDPGPPLEEQEPARWRGAVGLAEAHQARAVLWFLRTGATLRIHLAEPGSRHLFVRKAQVQGRPGSLEWSAGAEAVALVVRSALRAVEVGEPLGEEVTVAPPPPAPAPPPPPVSEAPAAPVVPPPSPPSPLPGPWQLALGGLASLDGYGSGGYQGVLLGAGREAGRLRLRLQLTVGLPATLEDGRTRVALSQLGSTLWADATLVAAGRWRWALGGGVGLMTFARRTESLVPEVEATPSRRVWALVTGPETSVRWQLARRFALEVAVAAEGVWGRPVLGYIQEGEFVKHRDGWSVRPRLGVTGVFFP</sequence>
<protein>
    <submittedName>
        <fullName evidence="2">Conserved uncharacterized protein</fullName>
    </submittedName>
</protein>
<evidence type="ECO:0000313" key="3">
    <source>
        <dbReference type="Proteomes" id="UP000001351"/>
    </source>
</evidence>
<dbReference type="KEGG" id="sur:STAUR_3012"/>
<keyword evidence="3" id="KW-1185">Reference proteome</keyword>
<accession>E3FS81</accession>
<organism evidence="2 3">
    <name type="scientific">Stigmatella aurantiaca (strain DW4/3-1)</name>
    <dbReference type="NCBI Taxonomy" id="378806"/>
    <lineage>
        <taxon>Bacteria</taxon>
        <taxon>Pseudomonadati</taxon>
        <taxon>Myxococcota</taxon>
        <taxon>Myxococcia</taxon>
        <taxon>Myxococcales</taxon>
        <taxon>Cystobacterineae</taxon>
        <taxon>Archangiaceae</taxon>
        <taxon>Stigmatella</taxon>
    </lineage>
</organism>
<dbReference type="EMBL" id="CP002271">
    <property type="protein sequence ID" value="ADO70804.1"/>
    <property type="molecule type" value="Genomic_DNA"/>
</dbReference>
<name>E3FS81_STIAD</name>
<gene>
    <name evidence="2" type="ordered locus">STAUR_3012</name>
</gene>
<dbReference type="eggNOG" id="ENOG5030T4B">
    <property type="taxonomic scope" value="Bacteria"/>
</dbReference>
<evidence type="ECO:0000256" key="1">
    <source>
        <dbReference type="SAM" id="MobiDB-lite"/>
    </source>
</evidence>
<dbReference type="STRING" id="378806.STAUR_3012"/>
<evidence type="ECO:0000313" key="2">
    <source>
        <dbReference type="EMBL" id="ADO70804.1"/>
    </source>
</evidence>